<evidence type="ECO:0000313" key="4">
    <source>
        <dbReference type="Proteomes" id="UP001144471"/>
    </source>
</evidence>
<evidence type="ECO:0000256" key="2">
    <source>
        <dbReference type="SAM" id="SignalP"/>
    </source>
</evidence>
<reference evidence="3" key="1">
    <citation type="submission" date="2022-12" db="EMBL/GenBank/DDBJ databases">
        <title>Reference genome sequencing for broad-spectrum identification of bacterial and archaeal isolates by mass spectrometry.</title>
        <authorList>
            <person name="Sekiguchi Y."/>
            <person name="Tourlousse D.M."/>
        </authorList>
    </citation>
    <scope>NUCLEOTIDE SEQUENCE</scope>
    <source>
        <strain evidence="3">10succ1</strain>
    </source>
</reference>
<sequence>MKKLLTGAMIFGTFATAAYAAPRGTVEVGFETERVNSRYEDSSFILPYVKTKTFFNETTSYYMEANYSFRYHDKNRGGTDEKAKDKRQRYELYFGGYTMTNGNFAFAPKVGVRHEEFSNQVDGRAERSVFRFYPNMSYKIDETNALSLGGFVATISDKRTGSGRNGDQDSYDKRQSDYLHELEFAHTYKLNERQTFVTSIYNEYESNQYQGTNEIWELRFKFNYALENGKTKVSPFVRLPINRESREVQKDGTRKTVDTDRTRVGVSASHKVNEDWTMLGETWYQTQTMEGGPSKDTVFLKLAMRYAY</sequence>
<dbReference type="RefSeq" id="WP_281833854.1">
    <property type="nucleotide sequence ID" value="NZ_BSDY01000003.1"/>
</dbReference>
<keyword evidence="4" id="KW-1185">Reference proteome</keyword>
<organism evidence="3 4">
    <name type="scientific">Propionigenium maris DSM 9537</name>
    <dbReference type="NCBI Taxonomy" id="1123000"/>
    <lineage>
        <taxon>Bacteria</taxon>
        <taxon>Fusobacteriati</taxon>
        <taxon>Fusobacteriota</taxon>
        <taxon>Fusobacteriia</taxon>
        <taxon>Fusobacteriales</taxon>
        <taxon>Fusobacteriaceae</taxon>
        <taxon>Propionigenium</taxon>
    </lineage>
</organism>
<feature type="chain" id="PRO_5040955055" description="Porin" evidence="2">
    <location>
        <begin position="21"/>
        <end position="308"/>
    </location>
</feature>
<feature type="signal peptide" evidence="2">
    <location>
        <begin position="1"/>
        <end position="20"/>
    </location>
</feature>
<dbReference type="InterPro" id="IPR053713">
    <property type="entry name" value="Bact_OM_Channel_sf"/>
</dbReference>
<accession>A0A9W6GKH4</accession>
<evidence type="ECO:0000313" key="3">
    <source>
        <dbReference type="EMBL" id="GLI55416.1"/>
    </source>
</evidence>
<comment type="caution">
    <text evidence="3">The sequence shown here is derived from an EMBL/GenBank/DDBJ whole genome shotgun (WGS) entry which is preliminary data.</text>
</comment>
<protein>
    <recommendedName>
        <fullName evidence="5">Porin</fullName>
    </recommendedName>
</protein>
<dbReference type="EMBL" id="BSDY01000003">
    <property type="protein sequence ID" value="GLI55416.1"/>
    <property type="molecule type" value="Genomic_DNA"/>
</dbReference>
<evidence type="ECO:0008006" key="5">
    <source>
        <dbReference type="Google" id="ProtNLM"/>
    </source>
</evidence>
<proteinExistence type="predicted"/>
<dbReference type="Proteomes" id="UP001144471">
    <property type="component" value="Unassembled WGS sequence"/>
</dbReference>
<gene>
    <name evidence="3" type="ORF">PM10SUCC1_09300</name>
</gene>
<dbReference type="Gene3D" id="2.40.160.40">
    <property type="entry name" value="monomeric porin ompg"/>
    <property type="match status" value="1"/>
</dbReference>
<evidence type="ECO:0000256" key="1">
    <source>
        <dbReference type="ARBA" id="ARBA00022729"/>
    </source>
</evidence>
<name>A0A9W6GKH4_9FUSO</name>
<keyword evidence="1 2" id="KW-0732">Signal</keyword>
<dbReference type="AlphaFoldDB" id="A0A9W6GKH4"/>